<keyword evidence="3" id="KW-1185">Reference proteome</keyword>
<feature type="transmembrane region" description="Helical" evidence="1">
    <location>
        <begin position="21"/>
        <end position="37"/>
    </location>
</feature>
<feature type="transmembrane region" description="Helical" evidence="1">
    <location>
        <begin position="78"/>
        <end position="95"/>
    </location>
</feature>
<dbReference type="AlphaFoldDB" id="A0A2U3N0Y8"/>
<accession>A0A2U3N0Y8</accession>
<gene>
    <name evidence="2" type="ORF">KPC_2518</name>
</gene>
<keyword evidence="1" id="KW-1133">Transmembrane helix</keyword>
<evidence type="ECO:0000256" key="1">
    <source>
        <dbReference type="SAM" id="Phobius"/>
    </source>
</evidence>
<keyword evidence="1" id="KW-0472">Membrane</keyword>
<dbReference type="OrthoDB" id="6691119at2"/>
<feature type="transmembrane region" description="Helical" evidence="1">
    <location>
        <begin position="125"/>
        <end position="145"/>
    </location>
</feature>
<evidence type="ECO:0008006" key="4">
    <source>
        <dbReference type="Google" id="ProtNLM"/>
    </source>
</evidence>
<evidence type="ECO:0000313" key="2">
    <source>
        <dbReference type="EMBL" id="SPL71340.1"/>
    </source>
</evidence>
<feature type="transmembrane region" description="Helical" evidence="1">
    <location>
        <begin position="173"/>
        <end position="191"/>
    </location>
</feature>
<feature type="transmembrane region" description="Helical" evidence="1">
    <location>
        <begin position="100"/>
        <end position="119"/>
    </location>
</feature>
<dbReference type="EMBL" id="OOGT01000127">
    <property type="protein sequence ID" value="SPL71340.1"/>
    <property type="molecule type" value="Genomic_DNA"/>
</dbReference>
<proteinExistence type="predicted"/>
<sequence>MLLFLSYKTNIKHFLCYRYEAYIFKFLYFIYLLGQVVDQIEYVQIPNDQQNQYYEKFIGQKYLKYFQKHFAEINEKKAFSGFNIAAFFLGVFWLLYRKMYLYSGIYILLMILFCFIPIPDSFARAIGIGFAATMGWSGNGLYKYFVDQKIKKIQMTHSGNIEQQLKQQGGTDIHAPIGLFIVLSVLFWIAANFP</sequence>
<reference evidence="3" key="1">
    <citation type="submission" date="2018-03" db="EMBL/GenBank/DDBJ databases">
        <authorList>
            <person name="Blom J."/>
        </authorList>
    </citation>
    <scope>NUCLEOTIDE SEQUENCE [LARGE SCALE GENOMIC DNA]</scope>
    <source>
        <strain evidence="3">KPC-SM-21</strain>
    </source>
</reference>
<dbReference type="Proteomes" id="UP000245974">
    <property type="component" value="Unassembled WGS sequence"/>
</dbReference>
<dbReference type="InterPro" id="IPR024399">
    <property type="entry name" value="DUF2628"/>
</dbReference>
<dbReference type="InParanoid" id="A0A2U3N0Y8"/>
<organism evidence="2 3">
    <name type="scientific">Acinetobacter stercoris</name>
    <dbReference type="NCBI Taxonomy" id="2126983"/>
    <lineage>
        <taxon>Bacteria</taxon>
        <taxon>Pseudomonadati</taxon>
        <taxon>Pseudomonadota</taxon>
        <taxon>Gammaproteobacteria</taxon>
        <taxon>Moraxellales</taxon>
        <taxon>Moraxellaceae</taxon>
        <taxon>Acinetobacter</taxon>
    </lineage>
</organism>
<name>A0A2U3N0Y8_9GAMM</name>
<keyword evidence="1" id="KW-0812">Transmembrane</keyword>
<evidence type="ECO:0000313" key="3">
    <source>
        <dbReference type="Proteomes" id="UP000245974"/>
    </source>
</evidence>
<dbReference type="Pfam" id="PF10947">
    <property type="entry name" value="DUF2628"/>
    <property type="match status" value="1"/>
</dbReference>
<protein>
    <recommendedName>
        <fullName evidence="4">DUF2628 domain-containing protein</fullName>
    </recommendedName>
</protein>